<accession>A0A2A2L6N1</accession>
<feature type="transmembrane region" description="Helical" evidence="1">
    <location>
        <begin position="82"/>
        <end position="100"/>
    </location>
</feature>
<organism evidence="2 3">
    <name type="scientific">Diploscapter pachys</name>
    <dbReference type="NCBI Taxonomy" id="2018661"/>
    <lineage>
        <taxon>Eukaryota</taxon>
        <taxon>Metazoa</taxon>
        <taxon>Ecdysozoa</taxon>
        <taxon>Nematoda</taxon>
        <taxon>Chromadorea</taxon>
        <taxon>Rhabditida</taxon>
        <taxon>Rhabditina</taxon>
        <taxon>Rhabditomorpha</taxon>
        <taxon>Rhabditoidea</taxon>
        <taxon>Rhabditidae</taxon>
        <taxon>Diploscapter</taxon>
    </lineage>
</organism>
<dbReference type="Proteomes" id="UP000218231">
    <property type="component" value="Unassembled WGS sequence"/>
</dbReference>
<keyword evidence="1" id="KW-0812">Transmembrane</keyword>
<comment type="caution">
    <text evidence="2">The sequence shown here is derived from an EMBL/GenBank/DDBJ whole genome shotgun (WGS) entry which is preliminary data.</text>
</comment>
<dbReference type="EMBL" id="LIAE01007123">
    <property type="protein sequence ID" value="PAV81814.1"/>
    <property type="molecule type" value="Genomic_DNA"/>
</dbReference>
<evidence type="ECO:0000313" key="3">
    <source>
        <dbReference type="Proteomes" id="UP000218231"/>
    </source>
</evidence>
<evidence type="ECO:0000313" key="2">
    <source>
        <dbReference type="EMBL" id="PAV81814.1"/>
    </source>
</evidence>
<name>A0A2A2L6N1_9BILA</name>
<reference evidence="2 3" key="1">
    <citation type="journal article" date="2017" name="Curr. Biol.">
        <title>Genome architecture and evolution of a unichromosomal asexual nematode.</title>
        <authorList>
            <person name="Fradin H."/>
            <person name="Zegar C."/>
            <person name="Gutwein M."/>
            <person name="Lucas J."/>
            <person name="Kovtun M."/>
            <person name="Corcoran D."/>
            <person name="Baugh L.R."/>
            <person name="Kiontke K."/>
            <person name="Gunsalus K."/>
            <person name="Fitch D.H."/>
            <person name="Piano F."/>
        </authorList>
    </citation>
    <scope>NUCLEOTIDE SEQUENCE [LARGE SCALE GENOMIC DNA]</scope>
    <source>
        <strain evidence="2">PF1309</strain>
    </source>
</reference>
<proteinExistence type="predicted"/>
<keyword evidence="1" id="KW-1133">Transmembrane helix</keyword>
<gene>
    <name evidence="2" type="ORF">WR25_00336</name>
</gene>
<dbReference type="AlphaFoldDB" id="A0A2A2L6N1"/>
<protein>
    <submittedName>
        <fullName evidence="2">Uncharacterized protein</fullName>
    </submittedName>
</protein>
<sequence>MIQDDHEKSIAINQVNFNTGNRIVQPVRHECSHPHMDRSMSGGGMGRNGRGWLGEERAAAAARHRVKEEDARFASSFRMQHSFAFGAIFLIALISISNALPKPGSITIPLTAVRVPGKYMPSGKTCNDMFGAFPKEKYHQQADKFDLFIRHVNKAGNKTRDDKVTDDEVVKVIEFYRKKPLSADEKVKLSNFLLIQHYSSETSGRFHRQIGAGSLELRIRTPSDIWN</sequence>
<keyword evidence="1" id="KW-0472">Membrane</keyword>
<keyword evidence="3" id="KW-1185">Reference proteome</keyword>
<evidence type="ECO:0000256" key="1">
    <source>
        <dbReference type="SAM" id="Phobius"/>
    </source>
</evidence>